<dbReference type="OrthoDB" id="6465345at2759"/>
<evidence type="ECO:0000313" key="1">
    <source>
        <dbReference type="EMBL" id="GBL94684.1"/>
    </source>
</evidence>
<dbReference type="Proteomes" id="UP000499080">
    <property type="component" value="Unassembled WGS sequence"/>
</dbReference>
<dbReference type="EMBL" id="BGPR01000104">
    <property type="protein sequence ID" value="GBL94684.1"/>
    <property type="molecule type" value="Genomic_DNA"/>
</dbReference>
<evidence type="ECO:0008006" key="3">
    <source>
        <dbReference type="Google" id="ProtNLM"/>
    </source>
</evidence>
<keyword evidence="2" id="KW-1185">Reference proteome</keyword>
<dbReference type="Pfam" id="PF14223">
    <property type="entry name" value="Retrotran_gag_2"/>
    <property type="match status" value="1"/>
</dbReference>
<accession>A0A4Y2BU87</accession>
<proteinExistence type="predicted"/>
<gene>
    <name evidence="1" type="ORF">AVEN_83997_1</name>
</gene>
<organism evidence="1 2">
    <name type="scientific">Araneus ventricosus</name>
    <name type="common">Orbweaver spider</name>
    <name type="synonym">Epeira ventricosa</name>
    <dbReference type="NCBI Taxonomy" id="182803"/>
    <lineage>
        <taxon>Eukaryota</taxon>
        <taxon>Metazoa</taxon>
        <taxon>Ecdysozoa</taxon>
        <taxon>Arthropoda</taxon>
        <taxon>Chelicerata</taxon>
        <taxon>Arachnida</taxon>
        <taxon>Araneae</taxon>
        <taxon>Araneomorphae</taxon>
        <taxon>Entelegynae</taxon>
        <taxon>Araneoidea</taxon>
        <taxon>Araneidae</taxon>
        <taxon>Araneus</taxon>
    </lineage>
</organism>
<dbReference type="AlphaFoldDB" id="A0A4Y2BU87"/>
<protein>
    <recommendedName>
        <fullName evidence="3">DUF4219 domain-containing protein</fullName>
    </recommendedName>
</protein>
<evidence type="ECO:0000313" key="2">
    <source>
        <dbReference type="Proteomes" id="UP000499080"/>
    </source>
</evidence>
<name>A0A4Y2BU87_ARAVE</name>
<sequence>MQEFWMLLPVVSNLPLPGTSSNLSTTMELLNALNYHSWSEDAKVLLMEKGCWKFILGTESPLSERTTEKDIQDNKVKIRKDRVYSTLYFSISKEYRKLISDTDDGPKAWIKLKPNVKPSSRARIIALLDEFFNSRYGFGEEMGIFATKLRDIVLQLKNADK</sequence>
<comment type="caution">
    <text evidence="1">The sequence shown here is derived from an EMBL/GenBank/DDBJ whole genome shotgun (WGS) entry which is preliminary data.</text>
</comment>
<reference evidence="1 2" key="1">
    <citation type="journal article" date="2019" name="Sci. Rep.">
        <title>Orb-weaving spider Araneus ventricosus genome elucidates the spidroin gene catalogue.</title>
        <authorList>
            <person name="Kono N."/>
            <person name="Nakamura H."/>
            <person name="Ohtoshi R."/>
            <person name="Moran D.A.P."/>
            <person name="Shinohara A."/>
            <person name="Yoshida Y."/>
            <person name="Fujiwara M."/>
            <person name="Mori M."/>
            <person name="Tomita M."/>
            <person name="Arakawa K."/>
        </authorList>
    </citation>
    <scope>NUCLEOTIDE SEQUENCE [LARGE SCALE GENOMIC DNA]</scope>
</reference>